<evidence type="ECO:0000313" key="1">
    <source>
        <dbReference type="EMBL" id="QDU29864.1"/>
    </source>
</evidence>
<accession>A0A517YI27</accession>
<dbReference type="KEGG" id="aagg:ETAA8_49800"/>
<keyword evidence="2" id="KW-1185">Reference proteome</keyword>
<dbReference type="AlphaFoldDB" id="A0A517YI27"/>
<name>A0A517YI27_9BACT</name>
<gene>
    <name evidence="1" type="ORF">ETAA8_49800</name>
</gene>
<reference evidence="1 2" key="1">
    <citation type="submission" date="2019-02" db="EMBL/GenBank/DDBJ databases">
        <title>Deep-cultivation of Planctomycetes and their phenomic and genomic characterization uncovers novel biology.</title>
        <authorList>
            <person name="Wiegand S."/>
            <person name="Jogler M."/>
            <person name="Boedeker C."/>
            <person name="Pinto D."/>
            <person name="Vollmers J."/>
            <person name="Rivas-Marin E."/>
            <person name="Kohn T."/>
            <person name="Peeters S.H."/>
            <person name="Heuer A."/>
            <person name="Rast P."/>
            <person name="Oberbeckmann S."/>
            <person name="Bunk B."/>
            <person name="Jeske O."/>
            <person name="Meyerdierks A."/>
            <person name="Storesund J.E."/>
            <person name="Kallscheuer N."/>
            <person name="Luecker S."/>
            <person name="Lage O.M."/>
            <person name="Pohl T."/>
            <person name="Merkel B.J."/>
            <person name="Hornburger P."/>
            <person name="Mueller R.-W."/>
            <person name="Bruemmer F."/>
            <person name="Labrenz M."/>
            <person name="Spormann A.M."/>
            <person name="Op den Camp H."/>
            <person name="Overmann J."/>
            <person name="Amann R."/>
            <person name="Jetten M.S.M."/>
            <person name="Mascher T."/>
            <person name="Medema M.H."/>
            <person name="Devos D.P."/>
            <person name="Kaster A.-K."/>
            <person name="Ovreas L."/>
            <person name="Rohde M."/>
            <person name="Galperin M.Y."/>
            <person name="Jogler C."/>
        </authorList>
    </citation>
    <scope>NUCLEOTIDE SEQUENCE [LARGE SCALE GENOMIC DNA]</scope>
    <source>
        <strain evidence="1 2">ETA_A8</strain>
    </source>
</reference>
<dbReference type="Proteomes" id="UP000315017">
    <property type="component" value="Chromosome"/>
</dbReference>
<dbReference type="EMBL" id="CP036274">
    <property type="protein sequence ID" value="QDU29864.1"/>
    <property type="molecule type" value="Genomic_DNA"/>
</dbReference>
<protein>
    <recommendedName>
        <fullName evidence="3">DUF1501 domain-containing protein</fullName>
    </recommendedName>
</protein>
<dbReference type="PANTHER" id="PTHR43737">
    <property type="entry name" value="BLL7424 PROTEIN"/>
    <property type="match status" value="1"/>
</dbReference>
<evidence type="ECO:0000313" key="2">
    <source>
        <dbReference type="Proteomes" id="UP000315017"/>
    </source>
</evidence>
<evidence type="ECO:0008006" key="3">
    <source>
        <dbReference type="Google" id="ProtNLM"/>
    </source>
</evidence>
<organism evidence="1 2">
    <name type="scientific">Anatilimnocola aggregata</name>
    <dbReference type="NCBI Taxonomy" id="2528021"/>
    <lineage>
        <taxon>Bacteria</taxon>
        <taxon>Pseudomonadati</taxon>
        <taxon>Planctomycetota</taxon>
        <taxon>Planctomycetia</taxon>
        <taxon>Pirellulales</taxon>
        <taxon>Pirellulaceae</taxon>
        <taxon>Anatilimnocola</taxon>
    </lineage>
</organism>
<dbReference type="InterPro" id="IPR017850">
    <property type="entry name" value="Alkaline_phosphatase_core_sf"/>
</dbReference>
<dbReference type="Gene3D" id="3.40.720.10">
    <property type="entry name" value="Alkaline Phosphatase, subunit A"/>
    <property type="match status" value="1"/>
</dbReference>
<dbReference type="Pfam" id="PF07394">
    <property type="entry name" value="DUF1501"/>
    <property type="match status" value="1"/>
</dbReference>
<dbReference type="InterPro" id="IPR010869">
    <property type="entry name" value="DUF1501"/>
</dbReference>
<dbReference type="SUPFAM" id="SSF53649">
    <property type="entry name" value="Alkaline phosphatase-like"/>
    <property type="match status" value="1"/>
</dbReference>
<proteinExistence type="predicted"/>
<dbReference type="PANTHER" id="PTHR43737:SF1">
    <property type="entry name" value="DUF1501 DOMAIN-CONTAINING PROTEIN"/>
    <property type="match status" value="1"/>
</dbReference>
<sequence precursor="true">MALASLLAEESNGLRANESTGKETATRPPHFAPRVKRVIWLFMHGGPSHVDLFEAKPDLVKLSGKPLPDSFGEVMTRRKVAQNPLLAPIKPLRQHGECGHAISDLLPETAKHADELCMLHSVCGDSVNHPQSVYQMNTGSILMGRPSVGSWVAYGLGSENRDLPAYVVLPDPGGGVKGGPPAWGSGFLPATYQGITMRPGDSPLLNLRPPKELSGTQQRATLDLVQQFNRAHLDARDGDDELAARIRAYELAFRMQSTAPELVNLQDETAETQRLYGLDETHTRSFGQRCLLARRMIERGVRFVQVYSGDTNGWDAHSNVLTNHTQHCRATDQPVAALLHDLKRRGLWNDTLVIWGGEFGRMPMSEQGTGRDHNPWGYTVWLAGGGVKGGMRYGSTDAVGLRAEDKPVPIKNLHATILHLLGLKFDELTYFHNGLEERLTGPAEAHVVHEVLA</sequence>